<dbReference type="GO" id="GO:0016758">
    <property type="term" value="F:hexosyltransferase activity"/>
    <property type="evidence" value="ECO:0007669"/>
    <property type="project" value="UniProtKB-ARBA"/>
</dbReference>
<gene>
    <name evidence="2" type="ORF">Q5I04_04705</name>
    <name evidence="3" type="ORF">Q5I06_05020</name>
</gene>
<dbReference type="Gene3D" id="3.90.550.10">
    <property type="entry name" value="Spore Coat Polysaccharide Biosynthesis Protein SpsA, Chain A"/>
    <property type="match status" value="1"/>
</dbReference>
<feature type="domain" description="Glycosyltransferase 2-like" evidence="1">
    <location>
        <begin position="5"/>
        <end position="128"/>
    </location>
</feature>
<evidence type="ECO:0000313" key="5">
    <source>
        <dbReference type="Proteomes" id="UP001240777"/>
    </source>
</evidence>
<reference evidence="3 5" key="1">
    <citation type="submission" date="2023-07" db="EMBL/GenBank/DDBJ databases">
        <title>Unpublished Manusciprt.</title>
        <authorList>
            <person name="Aydin F."/>
            <person name="Tarhane S."/>
            <person name="Saticioglu I.B."/>
            <person name="Karakaya E."/>
            <person name="Abay S."/>
            <person name="Guran O."/>
            <person name="Bozkurt E."/>
            <person name="Uzum N."/>
            <person name="Olgun K."/>
            <person name="Jablonski D."/>
        </authorList>
    </citation>
    <scope>NUCLEOTIDE SEQUENCE</scope>
    <source>
        <strain evidence="5">faydin-H75</strain>
        <strain evidence="3">Faydin-H76</strain>
    </source>
</reference>
<dbReference type="Pfam" id="PF00535">
    <property type="entry name" value="Glycos_transf_2"/>
    <property type="match status" value="1"/>
</dbReference>
<sequence length="254" mass="29395">MPLVSVIIPSYNTSDFIGYAIDSVISQSFEDFECLIVDDASNDGSADIIQEFVKKDSRVFCVLLQENVGVSKARNIALEKAKGRFIAFLDSDDVWHRDKLKIQIEFMLSKNIVFSHTPYLVIDEQNNKLGSFMPRNAVDYVDTLKTCDIGNSTAIYDSHILGKIHSGSIRHDYEIWLKILKKHKSFTPPPIANIIFLASVRIRKGSDTYDKLKSCKRQWQVYRQIEKIDFFKSLYYFVNYAYYGVKKRFSYFGR</sequence>
<dbReference type="EC" id="2.4.-.-" evidence="3"/>
<accession>A0AA90PIZ4</accession>
<dbReference type="PANTHER" id="PTHR22916">
    <property type="entry name" value="GLYCOSYLTRANSFERASE"/>
    <property type="match status" value="1"/>
</dbReference>
<dbReference type="EMBL" id="JAUYZK010000006">
    <property type="protein sequence ID" value="MDP2539132.1"/>
    <property type="molecule type" value="Genomic_DNA"/>
</dbReference>
<evidence type="ECO:0000313" key="2">
    <source>
        <dbReference type="EMBL" id="MDO7253208.1"/>
    </source>
</evidence>
<dbReference type="InterPro" id="IPR001173">
    <property type="entry name" value="Glyco_trans_2-like"/>
</dbReference>
<reference evidence="2 4" key="3">
    <citation type="journal article" date="2024" name="Syst. Appl. Microbiol.">
        <title>Helicobacter cappadocius sp. nov., from lizards: The first psychrotrophic Helicobacter species.</title>
        <authorList>
            <person name="Aydin F."/>
            <person name="Tarhane S."/>
            <person name="Karakaya E."/>
            <person name="Abay S."/>
            <person name="Kayman T."/>
            <person name="Guran O."/>
            <person name="Bozkurt E."/>
            <person name="Uzum N."/>
            <person name="Avci A."/>
            <person name="Olgun K."/>
            <person name="Jablonski D."/>
            <person name="Guran C."/>
            <person name="Burcin Saticioglu I."/>
        </authorList>
    </citation>
    <scope>NUCLEOTIDE SEQUENCE [LARGE SCALE GENOMIC DNA]</scope>
    <source>
        <strain evidence="2">Faydin-H75</strain>
        <strain evidence="4">faydin-H76</strain>
    </source>
</reference>
<dbReference type="Proteomes" id="UP001177258">
    <property type="component" value="Unassembled WGS sequence"/>
</dbReference>
<proteinExistence type="predicted"/>
<dbReference type="AlphaFoldDB" id="A0AA90PIZ4"/>
<organism evidence="3 4">
    <name type="scientific">Helicobacter cappadocius</name>
    <dbReference type="NCBI Taxonomy" id="3063998"/>
    <lineage>
        <taxon>Bacteria</taxon>
        <taxon>Pseudomonadati</taxon>
        <taxon>Campylobacterota</taxon>
        <taxon>Epsilonproteobacteria</taxon>
        <taxon>Campylobacterales</taxon>
        <taxon>Helicobacteraceae</taxon>
        <taxon>Helicobacter</taxon>
    </lineage>
</organism>
<comment type="caution">
    <text evidence="3">The sequence shown here is derived from an EMBL/GenBank/DDBJ whole genome shotgun (WGS) entry which is preliminary data.</text>
</comment>
<evidence type="ECO:0000259" key="1">
    <source>
        <dbReference type="Pfam" id="PF00535"/>
    </source>
</evidence>
<dbReference type="EMBL" id="JAUPEV010000006">
    <property type="protein sequence ID" value="MDO7253208.1"/>
    <property type="molecule type" value="Genomic_DNA"/>
</dbReference>
<dbReference type="InterPro" id="IPR029044">
    <property type="entry name" value="Nucleotide-diphossugar_trans"/>
</dbReference>
<evidence type="ECO:0000313" key="4">
    <source>
        <dbReference type="Proteomes" id="UP001177258"/>
    </source>
</evidence>
<keyword evidence="3" id="KW-0808">Transferase</keyword>
<dbReference type="CDD" id="cd00761">
    <property type="entry name" value="Glyco_tranf_GTA_type"/>
    <property type="match status" value="1"/>
</dbReference>
<evidence type="ECO:0000313" key="3">
    <source>
        <dbReference type="EMBL" id="MDP2539132.1"/>
    </source>
</evidence>
<dbReference type="PANTHER" id="PTHR22916:SF3">
    <property type="entry name" value="UDP-GLCNAC:BETAGAL BETA-1,3-N-ACETYLGLUCOSAMINYLTRANSFERASE-LIKE PROTEIN 1"/>
    <property type="match status" value="1"/>
</dbReference>
<keyword evidence="3" id="KW-0328">Glycosyltransferase</keyword>
<dbReference type="SUPFAM" id="SSF53448">
    <property type="entry name" value="Nucleotide-diphospho-sugar transferases"/>
    <property type="match status" value="1"/>
</dbReference>
<name>A0AA90PIZ4_9HELI</name>
<keyword evidence="5" id="KW-1185">Reference proteome</keyword>
<reference evidence="2" key="2">
    <citation type="submission" date="2023-07" db="EMBL/GenBank/DDBJ databases">
        <authorList>
            <person name="Aydin F."/>
            <person name="Tarhane S."/>
            <person name="Saticioglu I.B."/>
            <person name="Karakaya E."/>
            <person name="Abay S."/>
            <person name="Guran O."/>
            <person name="Bozkurt E."/>
            <person name="Uzum N."/>
            <person name="Olgun K."/>
            <person name="Jablonski D."/>
        </authorList>
    </citation>
    <scope>NUCLEOTIDE SEQUENCE</scope>
    <source>
        <strain evidence="2">Faydin-H75</strain>
    </source>
</reference>
<protein>
    <submittedName>
        <fullName evidence="3">Glycosyltransferase family 2 protein</fullName>
        <ecNumber evidence="3">2.4.-.-</ecNumber>
    </submittedName>
</protein>
<dbReference type="Proteomes" id="UP001240777">
    <property type="component" value="Unassembled WGS sequence"/>
</dbReference>
<dbReference type="RefSeq" id="WP_305517055.1">
    <property type="nucleotide sequence ID" value="NZ_JAUPEV010000006.1"/>
</dbReference>